<proteinExistence type="predicted"/>
<sequence>RMGAAELPGSLNPNWKPKTSKKKEAPTSNVTAQVEVSVTPSAPQTQAEVDLSLDYNLRDLVVNFKNS</sequence>
<name>A0ABU6V5C5_9FABA</name>
<evidence type="ECO:0000313" key="2">
    <source>
        <dbReference type="EMBL" id="MED6167088.1"/>
    </source>
</evidence>
<evidence type="ECO:0000256" key="1">
    <source>
        <dbReference type="SAM" id="MobiDB-lite"/>
    </source>
</evidence>
<reference evidence="2 3" key="1">
    <citation type="journal article" date="2023" name="Plants (Basel)">
        <title>Bridging the Gap: Combining Genomics and Transcriptomics Approaches to Understand Stylosanthes scabra, an Orphan Legume from the Brazilian Caatinga.</title>
        <authorList>
            <person name="Ferreira-Neto J.R.C."/>
            <person name="da Silva M.D."/>
            <person name="Binneck E."/>
            <person name="de Melo N.F."/>
            <person name="da Silva R.H."/>
            <person name="de Melo A.L.T.M."/>
            <person name="Pandolfi V."/>
            <person name="Bustamante F.O."/>
            <person name="Brasileiro-Vidal A.C."/>
            <person name="Benko-Iseppon A.M."/>
        </authorList>
    </citation>
    <scope>NUCLEOTIDE SEQUENCE [LARGE SCALE GENOMIC DNA]</scope>
    <source>
        <tissue evidence="2">Leaves</tissue>
    </source>
</reference>
<comment type="caution">
    <text evidence="2">The sequence shown here is derived from an EMBL/GenBank/DDBJ whole genome shotgun (WGS) entry which is preliminary data.</text>
</comment>
<feature type="compositionally biased region" description="Polar residues" evidence="1">
    <location>
        <begin position="26"/>
        <end position="45"/>
    </location>
</feature>
<evidence type="ECO:0000313" key="3">
    <source>
        <dbReference type="Proteomes" id="UP001341840"/>
    </source>
</evidence>
<dbReference type="Proteomes" id="UP001341840">
    <property type="component" value="Unassembled WGS sequence"/>
</dbReference>
<feature type="region of interest" description="Disordered" evidence="1">
    <location>
        <begin position="1"/>
        <end position="45"/>
    </location>
</feature>
<feature type="non-terminal residue" evidence="2">
    <location>
        <position position="1"/>
    </location>
</feature>
<keyword evidence="3" id="KW-1185">Reference proteome</keyword>
<gene>
    <name evidence="2" type="ORF">PIB30_115690</name>
</gene>
<protein>
    <submittedName>
        <fullName evidence="2">Uncharacterized protein</fullName>
    </submittedName>
</protein>
<accession>A0ABU6V5C5</accession>
<organism evidence="2 3">
    <name type="scientific">Stylosanthes scabra</name>
    <dbReference type="NCBI Taxonomy" id="79078"/>
    <lineage>
        <taxon>Eukaryota</taxon>
        <taxon>Viridiplantae</taxon>
        <taxon>Streptophyta</taxon>
        <taxon>Embryophyta</taxon>
        <taxon>Tracheophyta</taxon>
        <taxon>Spermatophyta</taxon>
        <taxon>Magnoliopsida</taxon>
        <taxon>eudicotyledons</taxon>
        <taxon>Gunneridae</taxon>
        <taxon>Pentapetalae</taxon>
        <taxon>rosids</taxon>
        <taxon>fabids</taxon>
        <taxon>Fabales</taxon>
        <taxon>Fabaceae</taxon>
        <taxon>Papilionoideae</taxon>
        <taxon>50 kb inversion clade</taxon>
        <taxon>dalbergioids sensu lato</taxon>
        <taxon>Dalbergieae</taxon>
        <taxon>Pterocarpus clade</taxon>
        <taxon>Stylosanthes</taxon>
    </lineage>
</organism>
<dbReference type="EMBL" id="JASCZI010134154">
    <property type="protein sequence ID" value="MED6167088.1"/>
    <property type="molecule type" value="Genomic_DNA"/>
</dbReference>